<reference evidence="1" key="1">
    <citation type="submission" date="2018-05" db="EMBL/GenBank/DDBJ databases">
        <title>Draft genome of Mucuna pruriens seed.</title>
        <authorList>
            <person name="Nnadi N.E."/>
            <person name="Vos R."/>
            <person name="Hasami M.H."/>
            <person name="Devisetty U.K."/>
            <person name="Aguiy J.C."/>
        </authorList>
    </citation>
    <scope>NUCLEOTIDE SEQUENCE [LARGE SCALE GENOMIC DNA]</scope>
    <source>
        <strain evidence="1">JCA_2017</strain>
    </source>
</reference>
<evidence type="ECO:0008006" key="3">
    <source>
        <dbReference type="Google" id="ProtNLM"/>
    </source>
</evidence>
<feature type="non-terminal residue" evidence="1">
    <location>
        <position position="1"/>
    </location>
</feature>
<dbReference type="OrthoDB" id="1751476at2759"/>
<dbReference type="AlphaFoldDB" id="A0A371EA46"/>
<evidence type="ECO:0000313" key="1">
    <source>
        <dbReference type="EMBL" id="RDX62903.1"/>
    </source>
</evidence>
<name>A0A371EA46_MUCPR</name>
<organism evidence="1 2">
    <name type="scientific">Mucuna pruriens</name>
    <name type="common">Velvet bean</name>
    <name type="synonym">Dolichos pruriens</name>
    <dbReference type="NCBI Taxonomy" id="157652"/>
    <lineage>
        <taxon>Eukaryota</taxon>
        <taxon>Viridiplantae</taxon>
        <taxon>Streptophyta</taxon>
        <taxon>Embryophyta</taxon>
        <taxon>Tracheophyta</taxon>
        <taxon>Spermatophyta</taxon>
        <taxon>Magnoliopsida</taxon>
        <taxon>eudicotyledons</taxon>
        <taxon>Gunneridae</taxon>
        <taxon>Pentapetalae</taxon>
        <taxon>rosids</taxon>
        <taxon>fabids</taxon>
        <taxon>Fabales</taxon>
        <taxon>Fabaceae</taxon>
        <taxon>Papilionoideae</taxon>
        <taxon>50 kb inversion clade</taxon>
        <taxon>NPAAA clade</taxon>
        <taxon>indigoferoid/millettioid clade</taxon>
        <taxon>Phaseoleae</taxon>
        <taxon>Mucuna</taxon>
    </lineage>
</organism>
<keyword evidence="2" id="KW-1185">Reference proteome</keyword>
<comment type="caution">
    <text evidence="1">The sequence shown here is derived from an EMBL/GenBank/DDBJ whole genome shotgun (WGS) entry which is preliminary data.</text>
</comment>
<accession>A0A371EA46</accession>
<sequence length="133" mass="15365">MKKALTLLLSKVIMGENLKMKTFKSFMKNGILHLKNTSIIYIGSILKKTPYELWKGNISYCYLFWIYSNASKPYRVYNSRTLSVEESIHVKFNDSKLGVSNEQVGSAQVTLLFKLEPKSIDEVLMDDEWIKAM</sequence>
<evidence type="ECO:0000313" key="2">
    <source>
        <dbReference type="Proteomes" id="UP000257109"/>
    </source>
</evidence>
<gene>
    <name evidence="1" type="ORF">CR513_58724</name>
</gene>
<dbReference type="Proteomes" id="UP000257109">
    <property type="component" value="Unassembled WGS sequence"/>
</dbReference>
<proteinExistence type="predicted"/>
<dbReference type="EMBL" id="QJKJ01015204">
    <property type="protein sequence ID" value="RDX62903.1"/>
    <property type="molecule type" value="Genomic_DNA"/>
</dbReference>
<protein>
    <recommendedName>
        <fullName evidence="3">Copia protein</fullName>
    </recommendedName>
</protein>